<gene>
    <name evidence="1" type="ORF">VAE063_950100</name>
</gene>
<name>A0ABM9FR11_9VIBR</name>
<dbReference type="Proteomes" id="UP001152658">
    <property type="component" value="Unassembled WGS sequence"/>
</dbReference>
<organism evidence="1 2">
    <name type="scientific">Vibrio aestuarianus</name>
    <dbReference type="NCBI Taxonomy" id="28171"/>
    <lineage>
        <taxon>Bacteria</taxon>
        <taxon>Pseudomonadati</taxon>
        <taxon>Pseudomonadota</taxon>
        <taxon>Gammaproteobacteria</taxon>
        <taxon>Vibrionales</taxon>
        <taxon>Vibrionaceae</taxon>
        <taxon>Vibrio</taxon>
    </lineage>
</organism>
<sequence length="86" mass="9765">MDFVLTLQTLLSQPELEDKLLNEAKTRGFVTAMASAPNILPPEEWLPFLWGGEEVAPFADGEQLETYFQLVIDIWNLYRPALLNAN</sequence>
<protein>
    <recommendedName>
        <fullName evidence="3">YecA family protein</fullName>
    </recommendedName>
</protein>
<evidence type="ECO:0008006" key="3">
    <source>
        <dbReference type="Google" id="ProtNLM"/>
    </source>
</evidence>
<dbReference type="InterPro" id="IPR011978">
    <property type="entry name" value="YgfB-like"/>
</dbReference>
<evidence type="ECO:0000313" key="1">
    <source>
        <dbReference type="EMBL" id="CAH8232544.1"/>
    </source>
</evidence>
<dbReference type="Pfam" id="PF03695">
    <property type="entry name" value="UPF0149"/>
    <property type="match status" value="1"/>
</dbReference>
<evidence type="ECO:0000313" key="2">
    <source>
        <dbReference type="Proteomes" id="UP001152658"/>
    </source>
</evidence>
<keyword evidence="2" id="KW-1185">Reference proteome</keyword>
<dbReference type="NCBIfam" id="TIGR02292">
    <property type="entry name" value="ygfB_yecA"/>
    <property type="match status" value="1"/>
</dbReference>
<proteinExistence type="predicted"/>
<dbReference type="InterPro" id="IPR036255">
    <property type="entry name" value="YgfB-like_sf"/>
</dbReference>
<dbReference type="SUPFAM" id="SSF101327">
    <property type="entry name" value="YgfB-like"/>
    <property type="match status" value="1"/>
</dbReference>
<reference evidence="1" key="1">
    <citation type="submission" date="2022-06" db="EMBL/GenBank/DDBJ databases">
        <authorList>
            <person name="Goudenege D."/>
            <person name="Le Roux F."/>
        </authorList>
    </citation>
    <scope>NUCLEOTIDE SEQUENCE</scope>
    <source>
        <strain evidence="1">12-063</strain>
    </source>
</reference>
<dbReference type="EMBL" id="CALYLK010000136">
    <property type="protein sequence ID" value="CAH8232544.1"/>
    <property type="molecule type" value="Genomic_DNA"/>
</dbReference>
<accession>A0ABM9FR11</accession>
<comment type="caution">
    <text evidence="1">The sequence shown here is derived from an EMBL/GenBank/DDBJ whole genome shotgun (WGS) entry which is preliminary data.</text>
</comment>